<dbReference type="SUPFAM" id="SSF49503">
    <property type="entry name" value="Cupredoxins"/>
    <property type="match status" value="1"/>
</dbReference>
<reference evidence="17 19" key="2">
    <citation type="submission" date="2018-06" db="EMBL/GenBank/DDBJ databases">
        <title>Genomic Encyclopedia of Archaeal and Bacterial Type Strains, Phase II (KMG-II): from individual species to whole genera.</title>
        <authorList>
            <person name="Goeker M."/>
        </authorList>
    </citation>
    <scope>NUCLEOTIDE SEQUENCE [LARGE SCALE GENOMIC DNA]</scope>
    <source>
        <strain evidence="17 19">DSM 14825</strain>
    </source>
</reference>
<dbReference type="PROSITE" id="PS50857">
    <property type="entry name" value="COX2_CUA"/>
    <property type="match status" value="1"/>
</dbReference>
<dbReference type="GO" id="GO:0042773">
    <property type="term" value="P:ATP synthesis coupled electron transport"/>
    <property type="evidence" value="ECO:0007669"/>
    <property type="project" value="TreeGrafter"/>
</dbReference>
<dbReference type="Proteomes" id="UP000249754">
    <property type="component" value="Unassembled WGS sequence"/>
</dbReference>
<feature type="signal peptide" evidence="13">
    <location>
        <begin position="1"/>
        <end position="29"/>
    </location>
</feature>
<dbReference type="SUPFAM" id="SSF81464">
    <property type="entry name" value="Cytochrome c oxidase subunit II-like, transmembrane region"/>
    <property type="match status" value="1"/>
</dbReference>
<dbReference type="InterPro" id="IPR045187">
    <property type="entry name" value="CcO_II"/>
</dbReference>
<feature type="transmembrane region" description="Helical" evidence="12">
    <location>
        <begin position="141"/>
        <end position="164"/>
    </location>
</feature>
<dbReference type="RefSeq" id="WP_068403967.1">
    <property type="nucleotide sequence ID" value="NZ_CP014504.1"/>
</dbReference>
<evidence type="ECO:0000313" key="17">
    <source>
        <dbReference type="EMBL" id="RAJ29794.1"/>
    </source>
</evidence>
<organism evidence="16 18">
    <name type="scientific">Pedobacter cryoconitis</name>
    <dbReference type="NCBI Taxonomy" id="188932"/>
    <lineage>
        <taxon>Bacteria</taxon>
        <taxon>Pseudomonadati</taxon>
        <taxon>Bacteroidota</taxon>
        <taxon>Sphingobacteriia</taxon>
        <taxon>Sphingobacteriales</taxon>
        <taxon>Sphingobacteriaceae</taxon>
        <taxon>Pedobacter</taxon>
    </lineage>
</organism>
<evidence type="ECO:0000256" key="9">
    <source>
        <dbReference type="ARBA" id="ARBA00023136"/>
    </source>
</evidence>
<dbReference type="Gene3D" id="1.10.287.90">
    <property type="match status" value="1"/>
</dbReference>
<comment type="catalytic activity">
    <reaction evidence="11">
        <text>4 Fe(II)-[cytochrome c] + O2 + 8 H(+)(in) = 4 Fe(III)-[cytochrome c] + 2 H2O + 4 H(+)(out)</text>
        <dbReference type="Rhea" id="RHEA:11436"/>
        <dbReference type="Rhea" id="RHEA-COMP:10350"/>
        <dbReference type="Rhea" id="RHEA-COMP:14399"/>
        <dbReference type="ChEBI" id="CHEBI:15377"/>
        <dbReference type="ChEBI" id="CHEBI:15378"/>
        <dbReference type="ChEBI" id="CHEBI:15379"/>
        <dbReference type="ChEBI" id="CHEBI:29033"/>
        <dbReference type="ChEBI" id="CHEBI:29034"/>
        <dbReference type="EC" id="7.1.1.9"/>
    </reaction>
</comment>
<dbReference type="GO" id="GO:0005886">
    <property type="term" value="C:plasma membrane"/>
    <property type="evidence" value="ECO:0007669"/>
    <property type="project" value="UniProtKB-SubCell"/>
</dbReference>
<evidence type="ECO:0000256" key="6">
    <source>
        <dbReference type="ARBA" id="ARBA00022967"/>
    </source>
</evidence>
<proteinExistence type="inferred from homology"/>
<dbReference type="GO" id="GO:0005507">
    <property type="term" value="F:copper ion binding"/>
    <property type="evidence" value="ECO:0007669"/>
    <property type="project" value="InterPro"/>
</dbReference>
<keyword evidence="3 10" id="KW-0813">Transport</keyword>
<comment type="cofactor">
    <cofactor evidence="11">
        <name>Cu cation</name>
        <dbReference type="ChEBI" id="CHEBI:23378"/>
    </cofactor>
    <text evidence="11">Binds a copper A center.</text>
</comment>
<evidence type="ECO:0000313" key="19">
    <source>
        <dbReference type="Proteomes" id="UP000249754"/>
    </source>
</evidence>
<keyword evidence="7 10" id="KW-0249">Electron transport</keyword>
<protein>
    <recommendedName>
        <fullName evidence="11">Cytochrome c oxidase subunit 2</fullName>
        <ecNumber evidence="11">7.1.1.9</ecNumber>
    </recommendedName>
</protein>
<dbReference type="InterPro" id="IPR011759">
    <property type="entry name" value="Cyt_c_oxidase_su2_TM_dom"/>
</dbReference>
<comment type="subcellular location">
    <subcellularLocation>
        <location evidence="10">Cell membrane</location>
        <topology evidence="10">Multi-pass membrane protein</topology>
    </subcellularLocation>
    <subcellularLocation>
        <location evidence="1">Membrane</location>
        <topology evidence="1">Multi-pass membrane protein</topology>
    </subcellularLocation>
</comment>
<evidence type="ECO:0000256" key="4">
    <source>
        <dbReference type="ARBA" id="ARBA00022660"/>
    </source>
</evidence>
<dbReference type="Pfam" id="PF02790">
    <property type="entry name" value="COX2_TM"/>
    <property type="match status" value="1"/>
</dbReference>
<feature type="transmembrane region" description="Helical" evidence="12">
    <location>
        <begin position="91"/>
        <end position="113"/>
    </location>
</feature>
<evidence type="ECO:0000313" key="18">
    <source>
        <dbReference type="Proteomes" id="UP000071561"/>
    </source>
</evidence>
<evidence type="ECO:0000256" key="11">
    <source>
        <dbReference type="RuleBase" id="RU004024"/>
    </source>
</evidence>
<evidence type="ECO:0000256" key="3">
    <source>
        <dbReference type="ARBA" id="ARBA00022448"/>
    </source>
</evidence>
<dbReference type="STRING" id="188932.AY601_3834"/>
<evidence type="ECO:0000259" key="15">
    <source>
        <dbReference type="PROSITE" id="PS50999"/>
    </source>
</evidence>
<keyword evidence="8 12" id="KW-1133">Transmembrane helix</keyword>
<dbReference type="EMBL" id="QLLR01000012">
    <property type="protein sequence ID" value="RAJ29794.1"/>
    <property type="molecule type" value="Genomic_DNA"/>
</dbReference>
<dbReference type="PANTHER" id="PTHR22888:SF9">
    <property type="entry name" value="CYTOCHROME C OXIDASE SUBUNIT 2"/>
    <property type="match status" value="1"/>
</dbReference>
<keyword evidence="5 10" id="KW-0812">Transmembrane</keyword>
<feature type="transmembrane region" description="Helical" evidence="12">
    <location>
        <begin position="50"/>
        <end position="71"/>
    </location>
</feature>
<sequence precursor="true">MSLRKYISNKTIAALAVILTVFANTSAFAQEAAAGAAATAAKKPIDMFPIYKSAAFYTLLFLLLCLFIAIVGKAMRVYELTREAQDKPAGINWNTVNGVLFVIFLIVGLYGVYFEYTVHGNMILPDAASEHGKKIDQMFNITLILTTIVFIGTHLVLFLFSYFYKNTGKRKAYYYPHNNALERIWTIVPALVLTVLVLMGFLTWRSIFYKIEDPNNKPLSIEITSQQFAWTIRYPGADKIVGKKNYKLITGTNSLGMDFNDKDNLDDQMAEEMVIPVNKPVRLILTSKDVLHSFYMPHFRIQLNTVPGMTSYFEFTPTITTADMQTKVNDPAFKFLFYCSKICGSGHYNMQKVVRVVSQAEYDAWIVKQPKFINNDLRKQFNLPIVPEPAAAPAAAAPADSTAKAATSAPAVAMNKPALKK</sequence>
<comment type="similarity">
    <text evidence="2 10">Belongs to the cytochrome c oxidase subunit 2 family.</text>
</comment>
<keyword evidence="11" id="KW-0186">Copper</keyword>
<evidence type="ECO:0000256" key="5">
    <source>
        <dbReference type="ARBA" id="ARBA00022692"/>
    </source>
</evidence>
<dbReference type="InterPro" id="IPR008972">
    <property type="entry name" value="Cupredoxin"/>
</dbReference>
<gene>
    <name evidence="16" type="ORF">AY601_3834</name>
    <name evidence="17" type="ORF">LY11_02757</name>
</gene>
<feature type="domain" description="Cytochrome oxidase subunit II transmembrane region profile" evidence="15">
    <location>
        <begin position="116"/>
        <end position="211"/>
    </location>
</feature>
<keyword evidence="11" id="KW-0479">Metal-binding</keyword>
<reference evidence="16 18" key="1">
    <citation type="submission" date="2016-03" db="EMBL/GenBank/DDBJ databases">
        <title>Complete genome sequence of Pedobacter cryoconitis PAMC 27485.</title>
        <authorList>
            <person name="Lee J."/>
            <person name="Kim O.-S."/>
        </authorList>
    </citation>
    <scope>NUCLEOTIDE SEQUENCE [LARGE SCALE GENOMIC DNA]</scope>
    <source>
        <strain evidence="16 18">PAMC 27485</strain>
    </source>
</reference>
<feature type="domain" description="Cytochrome oxidase subunit II copper A binding" evidence="14">
    <location>
        <begin position="216"/>
        <end position="368"/>
    </location>
</feature>
<dbReference type="InterPro" id="IPR002429">
    <property type="entry name" value="CcO_II-like_C"/>
</dbReference>
<dbReference type="OrthoDB" id="9781261at2"/>
<evidence type="ECO:0000256" key="1">
    <source>
        <dbReference type="ARBA" id="ARBA00004141"/>
    </source>
</evidence>
<dbReference type="KEGG" id="pcm:AY601_3834"/>
<evidence type="ECO:0000256" key="7">
    <source>
        <dbReference type="ARBA" id="ARBA00022982"/>
    </source>
</evidence>
<dbReference type="Pfam" id="PF00116">
    <property type="entry name" value="COX2"/>
    <property type="match status" value="1"/>
</dbReference>
<evidence type="ECO:0000256" key="10">
    <source>
        <dbReference type="RuleBase" id="RU000456"/>
    </source>
</evidence>
<dbReference type="PATRIC" id="fig|188932.3.peg.3982"/>
<keyword evidence="13" id="KW-0732">Signal</keyword>
<dbReference type="EMBL" id="CP014504">
    <property type="protein sequence ID" value="AMQ00694.1"/>
    <property type="molecule type" value="Genomic_DNA"/>
</dbReference>
<evidence type="ECO:0000313" key="16">
    <source>
        <dbReference type="EMBL" id="AMQ00694.1"/>
    </source>
</evidence>
<name>A0A127VH85_9SPHI</name>
<dbReference type="AlphaFoldDB" id="A0A127VH85"/>
<evidence type="ECO:0000256" key="2">
    <source>
        <dbReference type="ARBA" id="ARBA00007866"/>
    </source>
</evidence>
<evidence type="ECO:0000256" key="12">
    <source>
        <dbReference type="SAM" id="Phobius"/>
    </source>
</evidence>
<evidence type="ECO:0000256" key="13">
    <source>
        <dbReference type="SAM" id="SignalP"/>
    </source>
</evidence>
<evidence type="ECO:0000259" key="14">
    <source>
        <dbReference type="PROSITE" id="PS50857"/>
    </source>
</evidence>
<feature type="transmembrane region" description="Helical" evidence="12">
    <location>
        <begin position="184"/>
        <end position="204"/>
    </location>
</feature>
<dbReference type="InterPro" id="IPR036257">
    <property type="entry name" value="Cyt_c_oxidase_su2_TM_sf"/>
</dbReference>
<keyword evidence="4 10" id="KW-0679">Respiratory chain</keyword>
<dbReference type="PRINTS" id="PR01166">
    <property type="entry name" value="CYCOXIDASEII"/>
</dbReference>
<keyword evidence="9 12" id="KW-0472">Membrane</keyword>
<dbReference type="Proteomes" id="UP000071561">
    <property type="component" value="Chromosome"/>
</dbReference>
<feature type="chain" id="PRO_5039780863" description="Cytochrome c oxidase subunit 2" evidence="13">
    <location>
        <begin position="30"/>
        <end position="421"/>
    </location>
</feature>
<keyword evidence="18" id="KW-1185">Reference proteome</keyword>
<dbReference type="EC" id="7.1.1.9" evidence="11"/>
<comment type="function">
    <text evidence="11">Subunits I and II form the functional core of the enzyme complex. Electrons originating in cytochrome c are transferred via heme a and Cu(A) to the binuclear center formed by heme a3 and Cu(B).</text>
</comment>
<dbReference type="GO" id="GO:0004129">
    <property type="term" value="F:cytochrome-c oxidase activity"/>
    <property type="evidence" value="ECO:0007669"/>
    <property type="project" value="UniProtKB-EC"/>
</dbReference>
<dbReference type="PANTHER" id="PTHR22888">
    <property type="entry name" value="CYTOCHROME C OXIDASE, SUBUNIT II"/>
    <property type="match status" value="1"/>
</dbReference>
<keyword evidence="6" id="KW-1278">Translocase</keyword>
<accession>A0A127VH85</accession>
<evidence type="ECO:0000256" key="8">
    <source>
        <dbReference type="ARBA" id="ARBA00022989"/>
    </source>
</evidence>
<dbReference type="PROSITE" id="PS50999">
    <property type="entry name" value="COX2_TM"/>
    <property type="match status" value="1"/>
</dbReference>
<dbReference type="Gene3D" id="2.60.40.420">
    <property type="entry name" value="Cupredoxins - blue copper proteins"/>
    <property type="match status" value="1"/>
</dbReference>